<dbReference type="GO" id="GO:0031543">
    <property type="term" value="F:peptidyl-proline dioxygenase activity"/>
    <property type="evidence" value="ECO:0007669"/>
    <property type="project" value="TreeGrafter"/>
</dbReference>
<organism evidence="3 4">
    <name type="scientific">Bradyrhizobium niftali</name>
    <dbReference type="NCBI Taxonomy" id="2560055"/>
    <lineage>
        <taxon>Bacteria</taxon>
        <taxon>Pseudomonadati</taxon>
        <taxon>Pseudomonadota</taxon>
        <taxon>Alphaproteobacteria</taxon>
        <taxon>Hyphomicrobiales</taxon>
        <taxon>Nitrobacteraceae</taxon>
        <taxon>Bradyrhizobium</taxon>
    </lineage>
</organism>
<dbReference type="OrthoDB" id="9783171at2"/>
<dbReference type="GO" id="GO:0005737">
    <property type="term" value="C:cytoplasm"/>
    <property type="evidence" value="ECO:0007669"/>
    <property type="project" value="TreeGrafter"/>
</dbReference>
<keyword evidence="1" id="KW-0560">Oxidoreductase</keyword>
<dbReference type="GO" id="GO:0046872">
    <property type="term" value="F:metal ion binding"/>
    <property type="evidence" value="ECO:0007669"/>
    <property type="project" value="UniProtKB-KW"/>
</dbReference>
<evidence type="ECO:0000256" key="1">
    <source>
        <dbReference type="RuleBase" id="RU003682"/>
    </source>
</evidence>
<evidence type="ECO:0000313" key="4">
    <source>
        <dbReference type="Proteomes" id="UP000297966"/>
    </source>
</evidence>
<dbReference type="GO" id="GO:0006449">
    <property type="term" value="P:regulation of translational termination"/>
    <property type="evidence" value="ECO:0007669"/>
    <property type="project" value="TreeGrafter"/>
</dbReference>
<dbReference type="InterPro" id="IPR051842">
    <property type="entry name" value="uS12_prolyl_hydroxylase"/>
</dbReference>
<dbReference type="InterPro" id="IPR005123">
    <property type="entry name" value="Oxoglu/Fe-dep_dioxygenase_dom"/>
</dbReference>
<keyword evidence="1" id="KW-0479">Metal-binding</keyword>
<reference evidence="3 4" key="1">
    <citation type="submission" date="2019-03" db="EMBL/GenBank/DDBJ databases">
        <title>Bradyrhizobium diversity isolated from nodules of Chamaecrista fasciculata.</title>
        <authorList>
            <person name="Klepa M.S."/>
            <person name="Urquiaga M.O."/>
            <person name="Hungria M."/>
            <person name="Delamuta J.R."/>
        </authorList>
    </citation>
    <scope>NUCLEOTIDE SEQUENCE [LARGE SCALE GENOMIC DNA]</scope>
    <source>
        <strain evidence="3 4">CNPSo 3448</strain>
    </source>
</reference>
<comment type="caution">
    <text evidence="3">The sequence shown here is derived from an EMBL/GenBank/DDBJ whole genome shotgun (WGS) entry which is preliminary data.</text>
</comment>
<comment type="similarity">
    <text evidence="1">Belongs to the iron/ascorbate-dependent oxidoreductase family.</text>
</comment>
<protein>
    <recommendedName>
        <fullName evidence="2">Fe2OG dioxygenase domain-containing protein</fullName>
    </recommendedName>
</protein>
<proteinExistence type="inferred from homology"/>
<dbReference type="AlphaFoldDB" id="A0A4Y9LZI9"/>
<name>A0A4Y9LZI9_9BRAD</name>
<dbReference type="PANTHER" id="PTHR12117:SF0">
    <property type="entry name" value="PROLYL 3-HYDROXYLASE OGFOD1"/>
    <property type="match status" value="1"/>
</dbReference>
<gene>
    <name evidence="3" type="ORF">E4K65_12530</name>
</gene>
<dbReference type="InterPro" id="IPR039558">
    <property type="entry name" value="TPA1/OFD1_N"/>
</dbReference>
<evidence type="ECO:0000313" key="3">
    <source>
        <dbReference type="EMBL" id="TFV48246.1"/>
    </source>
</evidence>
<keyword evidence="1" id="KW-0408">Iron</keyword>
<dbReference type="Gene3D" id="2.60.120.620">
    <property type="entry name" value="q2cbj1_9rhob like domain"/>
    <property type="match status" value="1"/>
</dbReference>
<dbReference type="PROSITE" id="PS51471">
    <property type="entry name" value="FE2OG_OXY"/>
    <property type="match status" value="1"/>
</dbReference>
<dbReference type="PANTHER" id="PTHR12117">
    <property type="entry name" value="HISTONE ACETYLTRANSFERASE COMPLEX"/>
    <property type="match status" value="1"/>
</dbReference>
<dbReference type="EMBL" id="SPQT01000005">
    <property type="protein sequence ID" value="TFV48246.1"/>
    <property type="molecule type" value="Genomic_DNA"/>
</dbReference>
<evidence type="ECO:0000259" key="2">
    <source>
        <dbReference type="PROSITE" id="PS51471"/>
    </source>
</evidence>
<accession>A0A4Y9LZI9</accession>
<dbReference type="Pfam" id="PF13661">
    <property type="entry name" value="2OG-FeII_Oxy_4"/>
    <property type="match status" value="1"/>
</dbReference>
<keyword evidence="4" id="KW-1185">Reference proteome</keyword>
<feature type="domain" description="Fe2OG dioxygenase" evidence="2">
    <location>
        <begin position="127"/>
        <end position="258"/>
    </location>
</feature>
<sequence>MSHCLPLSPQFCGDSGCSVRSNSVLRISECDLTVERRAEIRAEFQTFGSARIVDFLAPDVAAAASEVLQSFDAWSVVSIAPDGTPICLDWKDWERSRPDGRQPYSSNASFQYLFKSYPLVERLRDGCATGVLRTIAEYLTGTRFRRIVADATGHGEFIHVDGFASRFEAGHFLTTHTDKQPPGTPGIRKVAYSLNLTTQWDNDWGGQTAFWSDHDPPICLPPTYNTLLLFAVPRPHSVLYVPPYARGARLALTGWLHE</sequence>
<dbReference type="Proteomes" id="UP000297966">
    <property type="component" value="Unassembled WGS sequence"/>
</dbReference>